<reference evidence="2" key="1">
    <citation type="journal article" date="2014" name="Sci. Data">
        <title>Genomes of diverse isolates of the marine cyanobacterium Prochlorococcus.</title>
        <authorList>
            <person name="Biller S."/>
            <person name="Berube P."/>
            <person name="Thompson J."/>
            <person name="Kelly L."/>
            <person name="Roggensack S."/>
            <person name="Awad L."/>
            <person name="Roache-Johnson K."/>
            <person name="Ding H."/>
            <person name="Giovannoni S.J."/>
            <person name="Moore L.R."/>
            <person name="Chisholm S.W."/>
        </authorList>
    </citation>
    <scope>NUCLEOTIDE SEQUENCE [LARGE SCALE GENOMIC DNA]</scope>
    <source>
        <strain evidence="2">PAC1</strain>
    </source>
</reference>
<name>A0A0A2C088_PROMR</name>
<dbReference type="Proteomes" id="UP000030392">
    <property type="component" value="Unassembled WGS sequence"/>
</dbReference>
<dbReference type="EMBL" id="JNAX01000015">
    <property type="protein sequence ID" value="KGG19771.1"/>
    <property type="molecule type" value="Genomic_DNA"/>
</dbReference>
<accession>A0A0A2C088</accession>
<organism evidence="1 2">
    <name type="scientific">Prochlorococcus marinus str. PAC1</name>
    <dbReference type="NCBI Taxonomy" id="59924"/>
    <lineage>
        <taxon>Bacteria</taxon>
        <taxon>Bacillati</taxon>
        <taxon>Cyanobacteriota</taxon>
        <taxon>Cyanophyceae</taxon>
        <taxon>Synechococcales</taxon>
        <taxon>Prochlorococcaceae</taxon>
        <taxon>Prochlorococcus</taxon>
    </lineage>
</organism>
<gene>
    <name evidence="1" type="ORF">EV03_2159</name>
</gene>
<dbReference type="AlphaFoldDB" id="A0A0A2C088"/>
<proteinExistence type="predicted"/>
<protein>
    <submittedName>
        <fullName evidence="1">Uncharacterized protein</fullName>
    </submittedName>
</protein>
<comment type="caution">
    <text evidence="1">The sequence shown here is derived from an EMBL/GenBank/DDBJ whole genome shotgun (WGS) entry which is preliminary data.</text>
</comment>
<dbReference type="RefSeq" id="WP_036907627.1">
    <property type="nucleotide sequence ID" value="NZ_CP138967.1"/>
</dbReference>
<sequence length="59" mass="6769">MSNTNILGSCEITINSALKRISKLEGKDKQALHSEFKEWINAIESIEKNYDVLYINKII</sequence>
<evidence type="ECO:0000313" key="2">
    <source>
        <dbReference type="Proteomes" id="UP000030392"/>
    </source>
</evidence>
<evidence type="ECO:0000313" key="1">
    <source>
        <dbReference type="EMBL" id="KGG19771.1"/>
    </source>
</evidence>